<reference evidence="5 6" key="1">
    <citation type="submission" date="2013-05" db="EMBL/GenBank/DDBJ databases">
        <title>Genome assembly of Chondromyces apiculatus DSM 436.</title>
        <authorList>
            <person name="Sharma G."/>
            <person name="Khatri I."/>
            <person name="Kaur C."/>
            <person name="Mayilraj S."/>
            <person name="Subramanian S."/>
        </authorList>
    </citation>
    <scope>NUCLEOTIDE SEQUENCE [LARGE SCALE GENOMIC DNA]</scope>
    <source>
        <strain evidence="5 6">DSM 436</strain>
    </source>
</reference>
<comment type="caution">
    <text evidence="5">The sequence shown here is derived from an EMBL/GenBank/DDBJ whole genome shotgun (WGS) entry which is preliminary data.</text>
</comment>
<dbReference type="AlphaFoldDB" id="A0A017SXL8"/>
<sequence length="508" mass="55084">MAAEDLSQLEDLLEARFGLSCSGWQRDALARAVTRWRERAASAGAGGLSVVTPEEVQRVVSEILVRETYFFRDQRQIEAMVDVALQERARVGAPGRPLRVLSAGCASGEEPYSLAITLQERAGHLAGRTWIHGVDISEEAVEHAREGVYGTWALRATPEATRARCFRAEGERFRLRDEHRARVSFERRNLLEPDPDFWKEGAFDVIFCRNVTLYFSERAIRSIFARFAAALAPGGFLFVGASETLRGLSDDFELSFHGDTALHRRRSEEGLLTRVTPGILSVAWMEDIQQASARVEMLTATKPGSSAAGVAVGMPAGVAVGMPAGVAVGMPAGVAAGGEEGPPLAQELRRLITAERYSEGLSLIRQASLLGEGRADLQLFEAIMLSGLGRVGELERVCARLNALHGEHAGAEYLLGLCREYAGDRAGAARLYRDALRTDPHFAMARLRLGLQCKAAGDLRGARTELREALAGLRVGPEEHVALFGGGFSRAALTAMCRAELSAVETSR</sequence>
<keyword evidence="1 5" id="KW-0489">Methyltransferase</keyword>
<evidence type="ECO:0000259" key="4">
    <source>
        <dbReference type="PROSITE" id="PS50123"/>
    </source>
</evidence>
<dbReference type="Pfam" id="PF01739">
    <property type="entry name" value="CheR"/>
    <property type="match status" value="1"/>
</dbReference>
<evidence type="ECO:0000256" key="3">
    <source>
        <dbReference type="ARBA" id="ARBA00022691"/>
    </source>
</evidence>
<dbReference type="GO" id="GO:0032259">
    <property type="term" value="P:methylation"/>
    <property type="evidence" value="ECO:0007669"/>
    <property type="project" value="UniProtKB-KW"/>
</dbReference>
<dbReference type="RefSeq" id="WP_156041512.1">
    <property type="nucleotide sequence ID" value="NZ_ASRX01000092.1"/>
</dbReference>
<feature type="domain" description="CheR-type methyltransferase" evidence="4">
    <location>
        <begin position="1"/>
        <end position="267"/>
    </location>
</feature>
<dbReference type="OrthoDB" id="9786165at2"/>
<proteinExistence type="predicted"/>
<dbReference type="PANTHER" id="PTHR24422:SF19">
    <property type="entry name" value="CHEMOTAXIS PROTEIN METHYLTRANSFERASE"/>
    <property type="match status" value="1"/>
</dbReference>
<evidence type="ECO:0000256" key="2">
    <source>
        <dbReference type="ARBA" id="ARBA00022679"/>
    </source>
</evidence>
<dbReference type="SUPFAM" id="SSF48452">
    <property type="entry name" value="TPR-like"/>
    <property type="match status" value="1"/>
</dbReference>
<protein>
    <submittedName>
        <fullName evidence="5">Chemotaxis protein methyltransferase CheR</fullName>
    </submittedName>
</protein>
<dbReference type="PROSITE" id="PS50123">
    <property type="entry name" value="CHER"/>
    <property type="match status" value="1"/>
</dbReference>
<dbReference type="GO" id="GO:0008757">
    <property type="term" value="F:S-adenosylmethionine-dependent methyltransferase activity"/>
    <property type="evidence" value="ECO:0007669"/>
    <property type="project" value="InterPro"/>
</dbReference>
<dbReference type="InterPro" id="IPR050903">
    <property type="entry name" value="Bact_Chemotaxis_MeTrfase"/>
</dbReference>
<dbReference type="InterPro" id="IPR000780">
    <property type="entry name" value="CheR_MeTrfase"/>
</dbReference>
<dbReference type="Gene3D" id="1.25.40.10">
    <property type="entry name" value="Tetratricopeptide repeat domain"/>
    <property type="match status" value="1"/>
</dbReference>
<dbReference type="Proteomes" id="UP000019678">
    <property type="component" value="Unassembled WGS sequence"/>
</dbReference>
<dbReference type="Gene3D" id="3.40.50.150">
    <property type="entry name" value="Vaccinia Virus protein VP39"/>
    <property type="match status" value="1"/>
</dbReference>
<dbReference type="InterPro" id="IPR029063">
    <property type="entry name" value="SAM-dependent_MTases_sf"/>
</dbReference>
<evidence type="ECO:0000313" key="6">
    <source>
        <dbReference type="Proteomes" id="UP000019678"/>
    </source>
</evidence>
<dbReference type="SUPFAM" id="SSF53335">
    <property type="entry name" value="S-adenosyl-L-methionine-dependent methyltransferases"/>
    <property type="match status" value="1"/>
</dbReference>
<dbReference type="InterPro" id="IPR022642">
    <property type="entry name" value="CheR_C"/>
</dbReference>
<dbReference type="SMART" id="SM00138">
    <property type="entry name" value="MeTrc"/>
    <property type="match status" value="1"/>
</dbReference>
<dbReference type="PANTHER" id="PTHR24422">
    <property type="entry name" value="CHEMOTAXIS PROTEIN METHYLTRANSFERASE"/>
    <property type="match status" value="1"/>
</dbReference>
<keyword evidence="6" id="KW-1185">Reference proteome</keyword>
<keyword evidence="2 5" id="KW-0808">Transferase</keyword>
<dbReference type="PRINTS" id="PR00996">
    <property type="entry name" value="CHERMTFRASE"/>
</dbReference>
<keyword evidence="3" id="KW-0949">S-adenosyl-L-methionine</keyword>
<dbReference type="EMBL" id="ASRX01000092">
    <property type="protein sequence ID" value="EYF01026.1"/>
    <property type="molecule type" value="Genomic_DNA"/>
</dbReference>
<dbReference type="STRING" id="1192034.CAP_8813"/>
<dbReference type="CDD" id="cd02440">
    <property type="entry name" value="AdoMet_MTases"/>
    <property type="match status" value="1"/>
</dbReference>
<organism evidence="5 6">
    <name type="scientific">Chondromyces apiculatus DSM 436</name>
    <dbReference type="NCBI Taxonomy" id="1192034"/>
    <lineage>
        <taxon>Bacteria</taxon>
        <taxon>Pseudomonadati</taxon>
        <taxon>Myxococcota</taxon>
        <taxon>Polyangia</taxon>
        <taxon>Polyangiales</taxon>
        <taxon>Polyangiaceae</taxon>
        <taxon>Chondromyces</taxon>
    </lineage>
</organism>
<evidence type="ECO:0000256" key="1">
    <source>
        <dbReference type="ARBA" id="ARBA00022603"/>
    </source>
</evidence>
<accession>A0A017SXL8</accession>
<dbReference type="InterPro" id="IPR011990">
    <property type="entry name" value="TPR-like_helical_dom_sf"/>
</dbReference>
<gene>
    <name evidence="5" type="ORF">CAP_8813</name>
</gene>
<dbReference type="eggNOG" id="COG1352">
    <property type="taxonomic scope" value="Bacteria"/>
</dbReference>
<dbReference type="eggNOG" id="COG0457">
    <property type="taxonomic scope" value="Bacteria"/>
</dbReference>
<name>A0A017SXL8_9BACT</name>
<evidence type="ECO:0000313" key="5">
    <source>
        <dbReference type="EMBL" id="EYF01026.1"/>
    </source>
</evidence>